<keyword evidence="1" id="KW-1133">Transmembrane helix</keyword>
<evidence type="ECO:0000313" key="3">
    <source>
        <dbReference type="Proteomes" id="UP000245577"/>
    </source>
</evidence>
<protein>
    <recommendedName>
        <fullName evidence="4">Double zinc ribbon</fullName>
    </recommendedName>
</protein>
<keyword evidence="1" id="KW-0812">Transmembrane</keyword>
<dbReference type="AlphaFoldDB" id="A0A2U1S9N7"/>
<feature type="transmembrane region" description="Helical" evidence="1">
    <location>
        <begin position="66"/>
        <end position="85"/>
    </location>
</feature>
<dbReference type="Gene3D" id="2.20.20.30">
    <property type="entry name" value="reverse gyrase domain"/>
    <property type="match status" value="1"/>
</dbReference>
<evidence type="ECO:0000313" key="2">
    <source>
        <dbReference type="EMBL" id="PWB87243.1"/>
    </source>
</evidence>
<organism evidence="2 3">
    <name type="scientific">Methanobrevibacter woesei</name>
    <dbReference type="NCBI Taxonomy" id="190976"/>
    <lineage>
        <taxon>Archaea</taxon>
        <taxon>Methanobacteriati</taxon>
        <taxon>Methanobacteriota</taxon>
        <taxon>Methanomada group</taxon>
        <taxon>Methanobacteria</taxon>
        <taxon>Methanobacteriales</taxon>
        <taxon>Methanobacteriaceae</taxon>
        <taxon>Methanobrevibacter</taxon>
    </lineage>
</organism>
<reference evidence="2 3" key="1">
    <citation type="submission" date="2017-03" db="EMBL/GenBank/DDBJ databases">
        <title>Genome sequence of Methanobrevibacter wosei.</title>
        <authorList>
            <person name="Poehlein A."/>
            <person name="Seedorf H."/>
            <person name="Daniel R."/>
        </authorList>
    </citation>
    <scope>NUCLEOTIDE SEQUENCE [LARGE SCALE GENOMIC DNA]</scope>
    <source>
        <strain evidence="2 3">DSM 11979</strain>
    </source>
</reference>
<keyword evidence="1" id="KW-0472">Membrane</keyword>
<dbReference type="Proteomes" id="UP000245577">
    <property type="component" value="Unassembled WGS sequence"/>
</dbReference>
<accession>A0A2U1S9N7</accession>
<name>A0A2U1S9N7_9EURY</name>
<proteinExistence type="predicted"/>
<evidence type="ECO:0000256" key="1">
    <source>
        <dbReference type="SAM" id="Phobius"/>
    </source>
</evidence>
<dbReference type="OrthoDB" id="386492at2157"/>
<feature type="transmembrane region" description="Helical" evidence="1">
    <location>
        <begin position="41"/>
        <end position="60"/>
    </location>
</feature>
<gene>
    <name evidence="2" type="ORF">MBBWO_00210</name>
</gene>
<comment type="caution">
    <text evidence="2">The sequence shown here is derived from an EMBL/GenBank/DDBJ whole genome shotgun (WGS) entry which is preliminary data.</text>
</comment>
<sequence>MPEPEEIILTLHAQKNAEKEKRQYQEAQASQGNYKAKKESIGGNVLLSAIILLFFGFTLFIPTSGISIIIAIIGIIAAYGYYYGYKKGKRTREAYNVHYRCPHCNNTFTGPHKKCPHCGGSVSCDVHRYTCTRCGHKFIAKRNSCPNCGSNLYYN</sequence>
<dbReference type="EMBL" id="MZGU01000001">
    <property type="protein sequence ID" value="PWB87243.1"/>
    <property type="molecule type" value="Genomic_DNA"/>
</dbReference>
<evidence type="ECO:0008006" key="4">
    <source>
        <dbReference type="Google" id="ProtNLM"/>
    </source>
</evidence>
<dbReference type="RefSeq" id="WP_116668858.1">
    <property type="nucleotide sequence ID" value="NZ_JALEWY010000007.1"/>
</dbReference>
<keyword evidence="3" id="KW-1185">Reference proteome</keyword>